<evidence type="ECO:0000259" key="1">
    <source>
        <dbReference type="Pfam" id="PF19834"/>
    </source>
</evidence>
<evidence type="ECO:0000313" key="3">
    <source>
        <dbReference type="Proteomes" id="UP000304912"/>
    </source>
</evidence>
<reference evidence="2 3" key="1">
    <citation type="submission" date="2019-04" db="EMBL/GenBank/DDBJ databases">
        <title>Salinimonas iocasae sp. nov., a halophilic bacterium isolated from the outer tube casing of tubeworms in Okinawa Trough.</title>
        <authorList>
            <person name="Zhang H."/>
            <person name="Wang H."/>
            <person name="Li C."/>
        </authorList>
    </citation>
    <scope>NUCLEOTIDE SEQUENCE [LARGE SCALE GENOMIC DNA]</scope>
    <source>
        <strain evidence="2 3">KX18D6</strain>
    </source>
</reference>
<dbReference type="KEGG" id="salk:FBQ74_03615"/>
<proteinExistence type="predicted"/>
<name>A0A5B7YAE2_9ALTE</name>
<dbReference type="OrthoDB" id="21379at2"/>
<dbReference type="Pfam" id="PF19834">
    <property type="entry name" value="DUF6314"/>
    <property type="match status" value="1"/>
</dbReference>
<gene>
    <name evidence="2" type="ORF">FBQ74_03615</name>
</gene>
<dbReference type="Proteomes" id="UP000304912">
    <property type="component" value="Chromosome"/>
</dbReference>
<sequence length="148" mass="17221">MASLNEQREFFETICLADFAGKWRITREIEDHSGGTTTFNGEANLSGCDDQMRYSESGQVTLLNNKTIQAERTYLWRKGSDGQIDVYFDDGRFFHRFSAGKPYAEHLCGDDLYKVSYDFTQWPVWRSTWRVNGPRKDYTMVSCYSPFS</sequence>
<dbReference type="EMBL" id="CP039852">
    <property type="protein sequence ID" value="QCZ92612.1"/>
    <property type="molecule type" value="Genomic_DNA"/>
</dbReference>
<organism evidence="2 3">
    <name type="scientific">Salinimonas iocasae</name>
    <dbReference type="NCBI Taxonomy" id="2572577"/>
    <lineage>
        <taxon>Bacteria</taxon>
        <taxon>Pseudomonadati</taxon>
        <taxon>Pseudomonadota</taxon>
        <taxon>Gammaproteobacteria</taxon>
        <taxon>Alteromonadales</taxon>
        <taxon>Alteromonadaceae</taxon>
        <taxon>Alteromonas/Salinimonas group</taxon>
        <taxon>Salinimonas</taxon>
    </lineage>
</organism>
<protein>
    <recommendedName>
        <fullName evidence="1">DUF6314 domain-containing protein</fullName>
    </recommendedName>
</protein>
<dbReference type="InterPro" id="IPR045632">
    <property type="entry name" value="DUF6314"/>
</dbReference>
<feature type="domain" description="DUF6314" evidence="1">
    <location>
        <begin position="19"/>
        <end position="145"/>
    </location>
</feature>
<accession>A0A5B7YAE2</accession>
<keyword evidence="3" id="KW-1185">Reference proteome</keyword>
<evidence type="ECO:0000313" key="2">
    <source>
        <dbReference type="EMBL" id="QCZ92612.1"/>
    </source>
</evidence>
<dbReference type="AlphaFoldDB" id="A0A5B7YAE2"/>
<dbReference type="RefSeq" id="WP_139755364.1">
    <property type="nucleotide sequence ID" value="NZ_CP039852.1"/>
</dbReference>